<proteinExistence type="predicted"/>
<evidence type="ECO:0000313" key="2">
    <source>
        <dbReference type="Proteomes" id="UP000192132"/>
    </source>
</evidence>
<protein>
    <submittedName>
        <fullName evidence="1">Uncharacterized protein</fullName>
    </submittedName>
</protein>
<organism evidence="1 2">
    <name type="scientific">Alkanindiges hydrocarboniclasticus</name>
    <dbReference type="NCBI Taxonomy" id="1907941"/>
    <lineage>
        <taxon>Bacteria</taxon>
        <taxon>Pseudomonadati</taxon>
        <taxon>Pseudomonadota</taxon>
        <taxon>Gammaproteobacteria</taxon>
        <taxon>Moraxellales</taxon>
        <taxon>Moraxellaceae</taxon>
        <taxon>Alkanindiges</taxon>
    </lineage>
</organism>
<dbReference type="EMBL" id="MLCN01000007">
    <property type="protein sequence ID" value="ONG41732.1"/>
    <property type="molecule type" value="Genomic_DNA"/>
</dbReference>
<accession>A0A1S8CWM8</accession>
<comment type="caution">
    <text evidence="1">The sequence shown here is derived from an EMBL/GenBank/DDBJ whole genome shotgun (WGS) entry which is preliminary data.</text>
</comment>
<evidence type="ECO:0000313" key="1">
    <source>
        <dbReference type="EMBL" id="ONG41732.1"/>
    </source>
</evidence>
<dbReference type="AlphaFoldDB" id="A0A1S8CWM8"/>
<gene>
    <name evidence="1" type="ORF">BKE30_02495</name>
</gene>
<dbReference type="STRING" id="1907941.BKE30_02495"/>
<name>A0A1S8CWM8_9GAMM</name>
<reference evidence="1 2" key="1">
    <citation type="submission" date="2016-10" db="EMBL/GenBank/DDBJ databases">
        <title>Draft Genome sequence of Alkanindiges sp. strain H1.</title>
        <authorList>
            <person name="Subhash Y."/>
            <person name="Lee S."/>
        </authorList>
    </citation>
    <scope>NUCLEOTIDE SEQUENCE [LARGE SCALE GENOMIC DNA]</scope>
    <source>
        <strain evidence="1 2">H1</strain>
    </source>
</reference>
<keyword evidence="2" id="KW-1185">Reference proteome</keyword>
<sequence>MLLHKENILSKIVSLKVQQLLKVEISFSAALSRNRDVVAKQAVLRPPAKMMTTAVPFPKQGISHV</sequence>
<dbReference type="Proteomes" id="UP000192132">
    <property type="component" value="Unassembled WGS sequence"/>
</dbReference>